<feature type="transmembrane region" description="Helical" evidence="1">
    <location>
        <begin position="98"/>
        <end position="115"/>
    </location>
</feature>
<feature type="transmembrane region" description="Helical" evidence="1">
    <location>
        <begin position="237"/>
        <end position="259"/>
    </location>
</feature>
<protein>
    <submittedName>
        <fullName evidence="2">Uncharacterized protein</fullName>
    </submittedName>
</protein>
<accession>F7PTP4</accession>
<keyword evidence="3" id="KW-1185">Reference proteome</keyword>
<keyword evidence="1" id="KW-0812">Transmembrane</keyword>
<feature type="transmembrane region" description="Helical" evidence="1">
    <location>
        <begin position="73"/>
        <end position="89"/>
    </location>
</feature>
<organism evidence="2 3">
    <name type="scientific">Haloplasma contractile SSD-17B</name>
    <dbReference type="NCBI Taxonomy" id="1033810"/>
    <lineage>
        <taxon>Bacteria</taxon>
        <taxon>Bacillati</taxon>
        <taxon>Mycoplasmatota</taxon>
        <taxon>Mollicutes</taxon>
        <taxon>Haloplasmatales</taxon>
        <taxon>Haloplasmataceae</taxon>
        <taxon>Haloplasma</taxon>
    </lineage>
</organism>
<dbReference type="OrthoDB" id="411208at2"/>
<proteinExistence type="predicted"/>
<dbReference type="InParanoid" id="F7PTP4"/>
<comment type="caution">
    <text evidence="2">The sequence shown here is derived from an EMBL/GenBank/DDBJ whole genome shotgun (WGS) entry which is preliminary data.</text>
</comment>
<reference evidence="2 3" key="2">
    <citation type="journal article" date="2013" name="PLoS ONE">
        <title>INDIGO - INtegrated Data Warehouse of MIcrobial GenOmes with Examples from the Red Sea Extremophiles.</title>
        <authorList>
            <person name="Alam I."/>
            <person name="Antunes A."/>
            <person name="Kamau A.A."/>
            <person name="Ba Alawi W."/>
            <person name="Kalkatawi M."/>
            <person name="Stingl U."/>
            <person name="Bajic V.B."/>
        </authorList>
    </citation>
    <scope>NUCLEOTIDE SEQUENCE [LARGE SCALE GENOMIC DNA]</scope>
    <source>
        <strain evidence="2 3">SSD-17B</strain>
    </source>
</reference>
<dbReference type="RefSeq" id="WP_008825211.1">
    <property type="nucleotide sequence ID" value="NZ_AFNU02000005.1"/>
</dbReference>
<gene>
    <name evidence="2" type="ORF">HLPCO_001735</name>
</gene>
<reference evidence="2 3" key="1">
    <citation type="journal article" date="2011" name="J. Bacteriol.">
        <title>Genome sequence of Haloplasma contractile, an unusual contractile bacterium from a deep-sea anoxic brine lake.</title>
        <authorList>
            <person name="Antunes A."/>
            <person name="Alam I."/>
            <person name="El Dorry H."/>
            <person name="Siam R."/>
            <person name="Robertson A."/>
            <person name="Bajic V.B."/>
            <person name="Stingl U."/>
        </authorList>
    </citation>
    <scope>NUCLEOTIDE SEQUENCE [LARGE SCALE GENOMIC DNA]</scope>
    <source>
        <strain evidence="2 3">SSD-17B</strain>
    </source>
</reference>
<feature type="transmembrane region" description="Helical" evidence="1">
    <location>
        <begin position="162"/>
        <end position="184"/>
    </location>
</feature>
<name>F7PTP4_9MOLU</name>
<sequence length="291" mass="33951">MLGFGNIFYYLMFIFFMFNITVLCMYFLKNKSDVFVHRFIFIILLSGFLLHFLKLLFEPYYSNFPYSIRSATFENICAVSTLLFPWFYLTKSKCLKDYMIVIGMISGLGAVLYPFQSVGFTTITFDIVRFYYAHFILFLAPFLMLYTGYYQYSIKGIFIVPFIFYGILVLILTNELILIALGFVNGDLTTLLDPNSRNMALLFGPNNQLARYEWIYSPFVPEMFMSVPLGNNAGNAMYWPLIWMIIPSYIYIVLSGIIIDRLIYVFNRKRVILPLLSDEIPNLELSKGKII</sequence>
<evidence type="ECO:0000313" key="3">
    <source>
        <dbReference type="Proteomes" id="UP000005707"/>
    </source>
</evidence>
<keyword evidence="1" id="KW-0472">Membrane</keyword>
<dbReference type="eggNOG" id="ENOG503478E">
    <property type="taxonomic scope" value="Bacteria"/>
</dbReference>
<feature type="transmembrane region" description="Helical" evidence="1">
    <location>
        <begin position="6"/>
        <end position="28"/>
    </location>
</feature>
<evidence type="ECO:0000313" key="2">
    <source>
        <dbReference type="EMBL" id="ERJ12208.1"/>
    </source>
</evidence>
<evidence type="ECO:0000256" key="1">
    <source>
        <dbReference type="SAM" id="Phobius"/>
    </source>
</evidence>
<keyword evidence="1" id="KW-1133">Transmembrane helix</keyword>
<dbReference type="EMBL" id="AFNU02000005">
    <property type="protein sequence ID" value="ERJ12208.1"/>
    <property type="molecule type" value="Genomic_DNA"/>
</dbReference>
<dbReference type="Proteomes" id="UP000005707">
    <property type="component" value="Unassembled WGS sequence"/>
</dbReference>
<dbReference type="AlphaFoldDB" id="F7PTP4"/>
<feature type="transmembrane region" description="Helical" evidence="1">
    <location>
        <begin position="35"/>
        <end position="53"/>
    </location>
</feature>
<dbReference type="Pfam" id="PF14808">
    <property type="entry name" value="TMEM164"/>
    <property type="match status" value="1"/>
</dbReference>
<feature type="transmembrane region" description="Helical" evidence="1">
    <location>
        <begin position="130"/>
        <end position="150"/>
    </location>
</feature>